<dbReference type="InterPro" id="IPR000531">
    <property type="entry name" value="Beta-barrel_TonB"/>
</dbReference>
<keyword evidence="8 13" id="KW-0798">TonB box</keyword>
<name>F5Y5N1_RAMTT</name>
<keyword evidence="10 17" id="KW-0675">Receptor</keyword>
<dbReference type="AlphaFoldDB" id="F5Y5N1"/>
<evidence type="ECO:0000256" key="12">
    <source>
        <dbReference type="PROSITE-ProRule" id="PRU01360"/>
    </source>
</evidence>
<evidence type="ECO:0000313" key="17">
    <source>
        <dbReference type="EMBL" id="AEG92727.1"/>
    </source>
</evidence>
<evidence type="ECO:0000256" key="4">
    <source>
        <dbReference type="ARBA" id="ARBA00022452"/>
    </source>
</evidence>
<accession>F5Y5N1</accession>
<dbReference type="InterPro" id="IPR039426">
    <property type="entry name" value="TonB-dep_rcpt-like"/>
</dbReference>
<evidence type="ECO:0000256" key="7">
    <source>
        <dbReference type="ARBA" id="ARBA00023065"/>
    </source>
</evidence>
<dbReference type="eggNOG" id="COG4206">
    <property type="taxonomic scope" value="Bacteria"/>
</dbReference>
<keyword evidence="6 14" id="KW-0732">Signal</keyword>
<dbReference type="GO" id="GO:0015889">
    <property type="term" value="P:cobalamin transport"/>
    <property type="evidence" value="ECO:0007669"/>
    <property type="project" value="TreeGrafter"/>
</dbReference>
<dbReference type="PROSITE" id="PS52016">
    <property type="entry name" value="TONB_DEPENDENT_REC_3"/>
    <property type="match status" value="1"/>
</dbReference>
<evidence type="ECO:0000256" key="8">
    <source>
        <dbReference type="ARBA" id="ARBA00023077"/>
    </source>
</evidence>
<dbReference type="Gene3D" id="2.170.130.10">
    <property type="entry name" value="TonB-dependent receptor, plug domain"/>
    <property type="match status" value="1"/>
</dbReference>
<keyword evidence="18" id="KW-1185">Reference proteome</keyword>
<dbReference type="SUPFAM" id="SSF56935">
    <property type="entry name" value="Porins"/>
    <property type="match status" value="1"/>
</dbReference>
<evidence type="ECO:0000256" key="11">
    <source>
        <dbReference type="ARBA" id="ARBA00023237"/>
    </source>
</evidence>
<sequence length="612" mass="66456">MIASSMNHRALHVFRVGRPTLLALALVAAGVSHAQTAALGETVVTATRTPARADSLVSDVTVLTREDLQRQPGRSLPEILAREAGVQFAANGGRGKSSSVFLRGTEARHTILLIDGVRYGSATLGTPVWENLPLDAIERIEVVKGPASSLYGSDGVGGVVQIFTRQGRQGFHPYAELSAGSRGYTQGAAGFSAGQGAFSGSLGLQALNDRSFSATNPAVPFGNYNPDRDPFRQRSVNAQGAWSFAPDWKLEGGLLHAEGTSHFDDGPGRDSHSKVRTSLLRANVNGRVTGDWQTRVQLARSRDVSNAVVASVLPSDFETTQDQLLWQNDLATALGVAQLGLERLEQQVDGSTAYAVRERTINSAFAGLNGEAGVHGWQASLRHDRNSQFGPHTTGFAGYGIRFAPAWRAHASYGTSFVAPSFNQLYFPRFGNPTLQPEEGRNREFGLTWSPGDHTVKLVRFDNRIRGFIPSGPLPANVPRARIDGWTLSWDGRFADLGLRAAYDRLDPRNQLTGRKLPRRADEQVTLGADWRAGAWTLGGSLLYVGERFDDAANNVRLGAYTTVDLFATYALARDWTLQASLRNAADREYSTVRGYNQPGRAFVATLRWQPK</sequence>
<feature type="chain" id="PRO_5003331441" evidence="14">
    <location>
        <begin position="35"/>
        <end position="612"/>
    </location>
</feature>
<evidence type="ECO:0000259" key="16">
    <source>
        <dbReference type="Pfam" id="PF07715"/>
    </source>
</evidence>
<dbReference type="HOGENOM" id="CLU_008287_18_5_4"/>
<keyword evidence="5 12" id="KW-0812">Transmembrane</keyword>
<evidence type="ECO:0000256" key="13">
    <source>
        <dbReference type="RuleBase" id="RU003357"/>
    </source>
</evidence>
<evidence type="ECO:0000256" key="5">
    <source>
        <dbReference type="ARBA" id="ARBA00022692"/>
    </source>
</evidence>
<feature type="signal peptide" evidence="14">
    <location>
        <begin position="1"/>
        <end position="34"/>
    </location>
</feature>
<evidence type="ECO:0000256" key="1">
    <source>
        <dbReference type="ARBA" id="ARBA00004571"/>
    </source>
</evidence>
<comment type="similarity">
    <text evidence="2 12 13">Belongs to the TonB-dependent receptor family.</text>
</comment>
<protein>
    <submittedName>
        <fullName evidence="17">Outer membrane cobalamin receptor protein-like protein</fullName>
    </submittedName>
</protein>
<keyword evidence="9 12" id="KW-0472">Membrane</keyword>
<proteinExistence type="inferred from homology"/>
<feature type="domain" description="TonB-dependent receptor plug" evidence="16">
    <location>
        <begin position="56"/>
        <end position="159"/>
    </location>
</feature>
<evidence type="ECO:0000256" key="6">
    <source>
        <dbReference type="ARBA" id="ARBA00022729"/>
    </source>
</evidence>
<dbReference type="KEGG" id="rta:Rta_16350"/>
<evidence type="ECO:0000256" key="14">
    <source>
        <dbReference type="SAM" id="SignalP"/>
    </source>
</evidence>
<dbReference type="STRING" id="365046.Rta_16350"/>
<keyword evidence="7" id="KW-0406">Ion transport</keyword>
<evidence type="ECO:0000256" key="3">
    <source>
        <dbReference type="ARBA" id="ARBA00022448"/>
    </source>
</evidence>
<keyword evidence="4 12" id="KW-1134">Transmembrane beta strand</keyword>
<dbReference type="Proteomes" id="UP000008385">
    <property type="component" value="Chromosome"/>
</dbReference>
<dbReference type="PANTHER" id="PTHR30069:SF53">
    <property type="entry name" value="COLICIN I RECEPTOR-RELATED"/>
    <property type="match status" value="1"/>
</dbReference>
<evidence type="ECO:0000259" key="15">
    <source>
        <dbReference type="Pfam" id="PF00593"/>
    </source>
</evidence>
<dbReference type="GO" id="GO:0006811">
    <property type="term" value="P:monoatomic ion transport"/>
    <property type="evidence" value="ECO:0007669"/>
    <property type="project" value="UniProtKB-KW"/>
</dbReference>
<dbReference type="InterPro" id="IPR012910">
    <property type="entry name" value="Plug_dom"/>
</dbReference>
<reference evidence="18" key="1">
    <citation type="submission" date="2006-01" db="EMBL/GenBank/DDBJ databases">
        <title>Genome of the cyst-dividing bacterium Ramlibacter tataouinensis.</title>
        <authorList>
            <person name="Barakat M."/>
            <person name="Ortet P."/>
            <person name="De Luca G."/>
            <person name="Jourlin-Castelli C."/>
            <person name="Ansaldi M."/>
            <person name="Py B."/>
            <person name="Fichant G."/>
            <person name="Coutinho P."/>
            <person name="Voulhoux R."/>
            <person name="Bastien O."/>
            <person name="Roy S."/>
            <person name="Marechal E."/>
            <person name="Henrissat B."/>
            <person name="Quentin Y."/>
            <person name="Noirot P."/>
            <person name="Filloux A."/>
            <person name="Mejean V."/>
            <person name="DuBow M."/>
            <person name="Barras F."/>
            <person name="Heulin T."/>
        </authorList>
    </citation>
    <scope>NUCLEOTIDE SEQUENCE [LARGE SCALE GENOMIC DNA]</scope>
    <source>
        <strain evidence="18">ATCC BAA-407 / DSM 14655 / LMG 21543 / TTB310</strain>
    </source>
</reference>
<dbReference type="Pfam" id="PF00593">
    <property type="entry name" value="TonB_dep_Rec_b-barrel"/>
    <property type="match status" value="1"/>
</dbReference>
<evidence type="ECO:0000256" key="9">
    <source>
        <dbReference type="ARBA" id="ARBA00023136"/>
    </source>
</evidence>
<dbReference type="Gene3D" id="2.40.170.20">
    <property type="entry name" value="TonB-dependent receptor, beta-barrel domain"/>
    <property type="match status" value="1"/>
</dbReference>
<evidence type="ECO:0000256" key="10">
    <source>
        <dbReference type="ARBA" id="ARBA00023170"/>
    </source>
</evidence>
<dbReference type="PATRIC" id="fig|365046.3.peg.1668"/>
<reference evidence="17 18" key="2">
    <citation type="journal article" date="2011" name="PLoS ONE">
        <title>The Cyst-Dividing Bacterium Ramlibacter tataouinensis TTB310 Genome Reveals a Well-Stocked Toolbox for Adaptation to a Desert Environment.</title>
        <authorList>
            <person name="De Luca G."/>
            <person name="Barakat M."/>
            <person name="Ortet P."/>
            <person name="Fochesato S."/>
            <person name="Jourlin-Castelli C."/>
            <person name="Ansaldi M."/>
            <person name="Py B."/>
            <person name="Fichant G."/>
            <person name="Coutinho P.M."/>
            <person name="Voulhoux R."/>
            <person name="Bastien O."/>
            <person name="Marechal E."/>
            <person name="Henrissat B."/>
            <person name="Quentin Y."/>
            <person name="Noirot P."/>
            <person name="Filloux A."/>
            <person name="Mejean V."/>
            <person name="Dubow M.S."/>
            <person name="Barras F."/>
            <person name="Barbe V."/>
            <person name="Weissenbach J."/>
            <person name="Mihalcescu I."/>
            <person name="Vermeglio A."/>
            <person name="Achouak W."/>
            <person name="Heulin T."/>
        </authorList>
    </citation>
    <scope>NUCLEOTIDE SEQUENCE [LARGE SCALE GENOMIC DNA]</scope>
    <source>
        <strain evidence="18">ATCC BAA-407 / DSM 14655 / LMG 21543 / TTB310</strain>
    </source>
</reference>
<dbReference type="GO" id="GO:0009279">
    <property type="term" value="C:cell outer membrane"/>
    <property type="evidence" value="ECO:0007669"/>
    <property type="project" value="UniProtKB-SubCell"/>
</dbReference>
<dbReference type="CDD" id="cd01347">
    <property type="entry name" value="ligand_gated_channel"/>
    <property type="match status" value="1"/>
</dbReference>
<dbReference type="EMBL" id="CP000245">
    <property type="protein sequence ID" value="AEG92727.1"/>
    <property type="molecule type" value="Genomic_DNA"/>
</dbReference>
<organism evidence="17 18">
    <name type="scientific">Ramlibacter tataouinensis (strain ATCC BAA-407 / DSM 14655 / LMG 21543 / TTB310)</name>
    <dbReference type="NCBI Taxonomy" id="365046"/>
    <lineage>
        <taxon>Bacteria</taxon>
        <taxon>Pseudomonadati</taxon>
        <taxon>Pseudomonadota</taxon>
        <taxon>Betaproteobacteria</taxon>
        <taxon>Burkholderiales</taxon>
        <taxon>Comamonadaceae</taxon>
        <taxon>Ramlibacter</taxon>
    </lineage>
</organism>
<evidence type="ECO:0000313" key="18">
    <source>
        <dbReference type="Proteomes" id="UP000008385"/>
    </source>
</evidence>
<dbReference type="PANTHER" id="PTHR30069">
    <property type="entry name" value="TONB-DEPENDENT OUTER MEMBRANE RECEPTOR"/>
    <property type="match status" value="1"/>
</dbReference>
<gene>
    <name evidence="17" type="ordered locus">Rta_16350</name>
</gene>
<comment type="subcellular location">
    <subcellularLocation>
        <location evidence="1 12">Cell outer membrane</location>
        <topology evidence="1 12">Multi-pass membrane protein</topology>
    </subcellularLocation>
</comment>
<dbReference type="Pfam" id="PF07715">
    <property type="entry name" value="Plug"/>
    <property type="match status" value="1"/>
</dbReference>
<keyword evidence="3 12" id="KW-0813">Transport</keyword>
<feature type="domain" description="TonB-dependent receptor-like beta-barrel" evidence="15">
    <location>
        <begin position="201"/>
        <end position="584"/>
    </location>
</feature>
<keyword evidence="11 12" id="KW-0998">Cell outer membrane</keyword>
<evidence type="ECO:0000256" key="2">
    <source>
        <dbReference type="ARBA" id="ARBA00009810"/>
    </source>
</evidence>
<dbReference type="InterPro" id="IPR036942">
    <property type="entry name" value="Beta-barrel_TonB_sf"/>
</dbReference>
<dbReference type="InterPro" id="IPR037066">
    <property type="entry name" value="Plug_dom_sf"/>
</dbReference>